<protein>
    <submittedName>
        <fullName evidence="1">Coat protein</fullName>
    </submittedName>
</protein>
<dbReference type="GeneID" id="80401184"/>
<sequence length="125" mass="13900">MFADPQTITLDGAGGTAKNLVKINQDNYGSEYYLADADGLSEYRLKIRHSKETVKAGANPVDRHNVELTQYVYPTTAVPNGRTRQIYVVLRMEPGDSLTAAEDLFEALPHWLTDANSIKLLGWES</sequence>
<dbReference type="RefSeq" id="YP_010771476.1">
    <property type="nucleotide sequence ID" value="NC_074578.1"/>
</dbReference>
<evidence type="ECO:0000313" key="2">
    <source>
        <dbReference type="Proteomes" id="UP000676214"/>
    </source>
</evidence>
<dbReference type="GO" id="GO:0019028">
    <property type="term" value="C:viral capsid"/>
    <property type="evidence" value="ECO:0007669"/>
    <property type="project" value="UniProtKB-KW"/>
</dbReference>
<dbReference type="Proteomes" id="UP000676214">
    <property type="component" value="Segment"/>
</dbReference>
<name>A0A8S5L4N5_9VIRU</name>
<dbReference type="EMBL" id="BK014168">
    <property type="protein sequence ID" value="DAD52656.1"/>
    <property type="molecule type" value="Genomic_RNA"/>
</dbReference>
<keyword evidence="2" id="KW-1185">Reference proteome</keyword>
<dbReference type="Gene3D" id="2.40.160.220">
    <property type="match status" value="1"/>
</dbReference>
<proteinExistence type="predicted"/>
<accession>A0A8S5L4N5</accession>
<keyword evidence="1" id="KW-0167">Capsid protein</keyword>
<keyword evidence="1" id="KW-0946">Virion</keyword>
<dbReference type="InterPro" id="IPR054457">
    <property type="entry name" value="PhiCb5_coat"/>
</dbReference>
<organism evidence="1 2">
    <name type="scientific">ssRNA phage SRR7976299_19</name>
    <dbReference type="NCBI Taxonomy" id="2786641"/>
    <lineage>
        <taxon>Viruses</taxon>
        <taxon>Riboviria</taxon>
        <taxon>Orthornavirae</taxon>
        <taxon>Lenarviricota</taxon>
        <taxon>Leviviricetes</taxon>
        <taxon>Timlovirales</taxon>
        <taxon>Steitzviridae</taxon>
        <taxon>Frobavirus</taxon>
        <taxon>Frobavirus limivivens</taxon>
    </lineage>
</organism>
<evidence type="ECO:0000313" key="1">
    <source>
        <dbReference type="EMBL" id="DAD52656.1"/>
    </source>
</evidence>
<dbReference type="Pfam" id="PF22387">
    <property type="entry name" value="PhiCb5_coat"/>
    <property type="match status" value="1"/>
</dbReference>
<reference evidence="1" key="1">
    <citation type="submission" date="2020-09" db="EMBL/GenBank/DDBJ databases">
        <title>Leviviricetes taxonomy.</title>
        <authorList>
            <person name="Stockdale S.R."/>
            <person name="Callanan J."/>
            <person name="Adriaenssens E.M."/>
            <person name="Kuhn J.H."/>
            <person name="Rumnieks J."/>
            <person name="Shkoporov A."/>
            <person name="Draper L.A."/>
            <person name="Ross P."/>
            <person name="Hill C."/>
        </authorList>
    </citation>
    <scope>NUCLEOTIDE SEQUENCE</scope>
</reference>
<dbReference type="KEGG" id="vg:80401184"/>
<gene>
    <name evidence="1" type="primary">SRR7976299_19_2</name>
</gene>